<accession>A0A2U8HIS3</accession>
<evidence type="ECO:0008006" key="4">
    <source>
        <dbReference type="Google" id="ProtNLM"/>
    </source>
</evidence>
<dbReference type="AlphaFoldDB" id="A0A2U8HIS3"/>
<name>A0A2U8HIS3_9RHOB</name>
<gene>
    <name evidence="2" type="ORF">CEW88_08795</name>
</gene>
<feature type="chain" id="PRO_5015982128" description="DUF3887 domain-containing protein" evidence="1">
    <location>
        <begin position="23"/>
        <end position="192"/>
    </location>
</feature>
<dbReference type="OrthoDB" id="195732at2"/>
<dbReference type="EMBL" id="CP022189">
    <property type="protein sequence ID" value="AWI84655.1"/>
    <property type="molecule type" value="Genomic_DNA"/>
</dbReference>
<evidence type="ECO:0000256" key="1">
    <source>
        <dbReference type="SAM" id="SignalP"/>
    </source>
</evidence>
<dbReference type="KEGG" id="ypac:CEW88_08795"/>
<sequence>MVSEWTALAVGALFFLAPAAPAAEIDAPLQAVIAQYVQPILEDPQLIAAMKAQNAVTAGYDDAKIGELDSKWQAEIGSTMIPTITPVWDNPVSDALRAQVDMSGGLIKEMFVMDARGLNVAVSHLTSDYWQGDEEKYLETFPRGAGAIHVGAIEFDESTQVYTQQLSLTVSDPQSGEPLGALTLGLDAEMLP</sequence>
<evidence type="ECO:0000313" key="3">
    <source>
        <dbReference type="Proteomes" id="UP000244915"/>
    </source>
</evidence>
<proteinExistence type="predicted"/>
<keyword evidence="1" id="KW-0732">Signal</keyword>
<reference evidence="2 3" key="1">
    <citation type="submission" date="2017-06" db="EMBL/GenBank/DDBJ databases">
        <title>Yangia sp. YSBP01 complete genome sequence.</title>
        <authorList>
            <person name="Woo J.-H."/>
            <person name="Kim H.-S."/>
        </authorList>
    </citation>
    <scope>NUCLEOTIDE SEQUENCE [LARGE SCALE GENOMIC DNA]</scope>
    <source>
        <strain evidence="2 3">YSBP01</strain>
    </source>
</reference>
<evidence type="ECO:0000313" key="2">
    <source>
        <dbReference type="EMBL" id="AWI84655.1"/>
    </source>
</evidence>
<protein>
    <recommendedName>
        <fullName evidence="4">DUF3887 domain-containing protein</fullName>
    </recommendedName>
</protein>
<organism evidence="2 3">
    <name type="scientific">Alloyangia pacifica</name>
    <dbReference type="NCBI Taxonomy" id="311180"/>
    <lineage>
        <taxon>Bacteria</taxon>
        <taxon>Pseudomonadati</taxon>
        <taxon>Pseudomonadota</taxon>
        <taxon>Alphaproteobacteria</taxon>
        <taxon>Rhodobacterales</taxon>
        <taxon>Roseobacteraceae</taxon>
        <taxon>Alloyangia</taxon>
    </lineage>
</organism>
<dbReference type="Proteomes" id="UP000244915">
    <property type="component" value="Chromosome 1"/>
</dbReference>
<feature type="signal peptide" evidence="1">
    <location>
        <begin position="1"/>
        <end position="22"/>
    </location>
</feature>